<accession>A0A8J7HD76</accession>
<keyword evidence="3" id="KW-1185">Reference proteome</keyword>
<protein>
    <submittedName>
        <fullName evidence="2">Uncharacterized protein</fullName>
    </submittedName>
</protein>
<dbReference type="EMBL" id="JAEAGR010000013">
    <property type="protein sequence ID" value="MBH1941737.1"/>
    <property type="molecule type" value="Genomic_DNA"/>
</dbReference>
<reference evidence="2" key="1">
    <citation type="submission" date="2020-12" db="EMBL/GenBank/DDBJ databases">
        <title>M. sibirica DSM 26468T genome.</title>
        <authorList>
            <person name="Thieme N."/>
            <person name="Rettenmaier R."/>
            <person name="Zverlov V."/>
            <person name="Liebl W."/>
        </authorList>
    </citation>
    <scope>NUCLEOTIDE SEQUENCE</scope>
    <source>
        <strain evidence="2">DSM 26468</strain>
    </source>
</reference>
<feature type="region of interest" description="Disordered" evidence="1">
    <location>
        <begin position="22"/>
        <end position="55"/>
    </location>
</feature>
<dbReference type="Proteomes" id="UP000623269">
    <property type="component" value="Unassembled WGS sequence"/>
</dbReference>
<dbReference type="RefSeq" id="WP_197661976.1">
    <property type="nucleotide sequence ID" value="NZ_JAEAGR010000013.1"/>
</dbReference>
<sequence>MEAVIFIFGYFYRSSDILCTTEENKGGQNKTKQSIGKHRKVKQRKDNNIKQSIGM</sequence>
<gene>
    <name evidence="2" type="ORF">I5677_12615</name>
</gene>
<dbReference type="AlphaFoldDB" id="A0A8J7HD76"/>
<comment type="caution">
    <text evidence="2">The sequence shown here is derived from an EMBL/GenBank/DDBJ whole genome shotgun (WGS) entry which is preliminary data.</text>
</comment>
<evidence type="ECO:0000313" key="2">
    <source>
        <dbReference type="EMBL" id="MBH1941737.1"/>
    </source>
</evidence>
<proteinExistence type="predicted"/>
<evidence type="ECO:0000313" key="3">
    <source>
        <dbReference type="Proteomes" id="UP000623269"/>
    </source>
</evidence>
<name>A0A8J7HD76_9FIRM</name>
<evidence type="ECO:0000256" key="1">
    <source>
        <dbReference type="SAM" id="MobiDB-lite"/>
    </source>
</evidence>
<organism evidence="2 3">
    <name type="scientific">Mobilitalea sibirica</name>
    <dbReference type="NCBI Taxonomy" id="1462919"/>
    <lineage>
        <taxon>Bacteria</taxon>
        <taxon>Bacillati</taxon>
        <taxon>Bacillota</taxon>
        <taxon>Clostridia</taxon>
        <taxon>Lachnospirales</taxon>
        <taxon>Lachnospiraceae</taxon>
        <taxon>Mobilitalea</taxon>
    </lineage>
</organism>